<dbReference type="Gene3D" id="1.10.287.1120">
    <property type="entry name" value="Bipartite methylase S protein"/>
    <property type="match status" value="1"/>
</dbReference>
<dbReference type="Gene3D" id="3.90.220.20">
    <property type="entry name" value="DNA methylase specificity domains"/>
    <property type="match status" value="2"/>
</dbReference>
<dbReference type="GO" id="GO:0004519">
    <property type="term" value="F:endonuclease activity"/>
    <property type="evidence" value="ECO:0007669"/>
    <property type="project" value="UniProtKB-KW"/>
</dbReference>
<dbReference type="EMBL" id="RRZD01000007">
    <property type="protein sequence ID" value="MBE0400317.1"/>
    <property type="molecule type" value="Genomic_DNA"/>
</dbReference>
<feature type="domain" description="Type I restriction modification DNA specificity" evidence="4">
    <location>
        <begin position="220"/>
        <end position="384"/>
    </location>
</feature>
<keyword evidence="6" id="KW-1185">Reference proteome</keyword>
<dbReference type="InterPro" id="IPR000055">
    <property type="entry name" value="Restrct_endonuc_typeI_TRD"/>
</dbReference>
<sequence length="432" mass="48488">MSEQVIYSPLSKYLSVIRNGTVSTQVSEITEFPVTRIETIADGTIDLSKIGYLADKISTYKLEKWDILYSHINSFKHVGKVAQYEGGKDLYHGMNLLLLRPNEHIDPKYLYYSLSSSQAKRYAQKECQKAINQVSLNTKTVGAYEFYVPPIYEQKVIAKILYTLDTQIRQTEAIIVKLQKIKQGLLNDLLTRGIDSSGQLRMPREQAPELYKDSQLGWIPKEWEALPLGDLLFCIEGGWSPNCTETRPASGEWGVLKVSAVTGGVYKDYEAKALPHTLNPKPNIEVRSGDVILTRANGNPDLVGNTVLVEFTQEKLMLSDKLLRLVPAEALSAEFLVFLMSFYKTKGQISILTSGSSGQKNISQAQIKNLLVPSAPYEEQLASTKRVRAISERIFKESNKLSKMKLEKAGLMDDLLTGRVRVTDLIEQQRAS</sequence>
<keyword evidence="5" id="KW-0255">Endonuclease</keyword>
<keyword evidence="5" id="KW-0378">Hydrolase</keyword>
<dbReference type="SUPFAM" id="SSF116734">
    <property type="entry name" value="DNA methylase specificity domain"/>
    <property type="match status" value="2"/>
</dbReference>
<comment type="caution">
    <text evidence="5">The sequence shown here is derived from an EMBL/GenBank/DDBJ whole genome shotgun (WGS) entry which is preliminary data.</text>
</comment>
<gene>
    <name evidence="5" type="ORF">EI168_09375</name>
</gene>
<proteinExistence type="inferred from homology"/>
<name>A0ABR9F1I1_9GAMM</name>
<evidence type="ECO:0000256" key="1">
    <source>
        <dbReference type="ARBA" id="ARBA00010923"/>
    </source>
</evidence>
<organism evidence="5 6">
    <name type="scientific">Halomonas casei</name>
    <dbReference type="NCBI Taxonomy" id="2742613"/>
    <lineage>
        <taxon>Bacteria</taxon>
        <taxon>Pseudomonadati</taxon>
        <taxon>Pseudomonadota</taxon>
        <taxon>Gammaproteobacteria</taxon>
        <taxon>Oceanospirillales</taxon>
        <taxon>Halomonadaceae</taxon>
        <taxon>Halomonas</taxon>
    </lineage>
</organism>
<keyword evidence="2" id="KW-0680">Restriction system</keyword>
<reference evidence="5 6" key="1">
    <citation type="submission" date="2020-07" db="EMBL/GenBank/DDBJ databases">
        <title>Halophilic bacteria isolated from french cheeses.</title>
        <authorList>
            <person name="Kothe C.I."/>
            <person name="Farah-Kraiem B."/>
            <person name="Renault P."/>
            <person name="Dridi B."/>
        </authorList>
    </citation>
    <scope>NUCLEOTIDE SEQUENCE [LARGE SCALE GENOMIC DNA]</scope>
    <source>
        <strain evidence="5 6">FME1</strain>
    </source>
</reference>
<dbReference type="InterPro" id="IPR052021">
    <property type="entry name" value="Type-I_RS_S_subunit"/>
</dbReference>
<dbReference type="PANTHER" id="PTHR30408:SF12">
    <property type="entry name" value="TYPE I RESTRICTION ENZYME MJAVIII SPECIFICITY SUBUNIT"/>
    <property type="match status" value="1"/>
</dbReference>
<accession>A0ABR9F1I1</accession>
<keyword evidence="5" id="KW-0540">Nuclease</keyword>
<evidence type="ECO:0000313" key="6">
    <source>
        <dbReference type="Proteomes" id="UP001645039"/>
    </source>
</evidence>
<evidence type="ECO:0000256" key="2">
    <source>
        <dbReference type="ARBA" id="ARBA00022747"/>
    </source>
</evidence>
<dbReference type="CDD" id="cd17522">
    <property type="entry name" value="RMtype1_S_MjaORF1531P-TRD1-CR1_like"/>
    <property type="match status" value="1"/>
</dbReference>
<feature type="domain" description="Type I restriction modification DNA specificity" evidence="4">
    <location>
        <begin position="30"/>
        <end position="179"/>
    </location>
</feature>
<dbReference type="PANTHER" id="PTHR30408">
    <property type="entry name" value="TYPE-1 RESTRICTION ENZYME ECOKI SPECIFICITY PROTEIN"/>
    <property type="match status" value="1"/>
</dbReference>
<evidence type="ECO:0000256" key="3">
    <source>
        <dbReference type="ARBA" id="ARBA00023125"/>
    </source>
</evidence>
<dbReference type="Pfam" id="PF01420">
    <property type="entry name" value="Methylase_S"/>
    <property type="match status" value="2"/>
</dbReference>
<protein>
    <submittedName>
        <fullName evidence="5">Restriction endonuclease subunit S</fullName>
    </submittedName>
</protein>
<evidence type="ECO:0000313" key="5">
    <source>
        <dbReference type="EMBL" id="MBE0400317.1"/>
    </source>
</evidence>
<comment type="similarity">
    <text evidence="1">Belongs to the type-I restriction system S methylase family.</text>
</comment>
<dbReference type="InterPro" id="IPR044946">
    <property type="entry name" value="Restrct_endonuc_typeI_TRD_sf"/>
</dbReference>
<evidence type="ECO:0000259" key="4">
    <source>
        <dbReference type="Pfam" id="PF01420"/>
    </source>
</evidence>
<dbReference type="Proteomes" id="UP001645039">
    <property type="component" value="Unassembled WGS sequence"/>
</dbReference>
<dbReference type="RefSeq" id="WP_192536026.1">
    <property type="nucleotide sequence ID" value="NZ_RRZD01000007.1"/>
</dbReference>
<keyword evidence="3" id="KW-0238">DNA-binding</keyword>